<dbReference type="PANTHER" id="PTHR43895">
    <property type="entry name" value="CALCIUM/CALMODULIN-DEPENDENT PROTEIN KINASE KINASE-RELATED"/>
    <property type="match status" value="1"/>
</dbReference>
<dbReference type="AlphaFoldDB" id="A0A8H8NM09"/>
<dbReference type="Gene3D" id="1.10.510.10">
    <property type="entry name" value="Transferase(Phosphotransferase) domain 1"/>
    <property type="match status" value="1"/>
</dbReference>
<evidence type="ECO:0000313" key="10">
    <source>
        <dbReference type="Proteomes" id="UP000650533"/>
    </source>
</evidence>
<feature type="compositionally biased region" description="Polar residues" evidence="7">
    <location>
        <begin position="604"/>
        <end position="618"/>
    </location>
</feature>
<dbReference type="GO" id="GO:0004674">
    <property type="term" value="F:protein serine/threonine kinase activity"/>
    <property type="evidence" value="ECO:0007669"/>
    <property type="project" value="UniProtKB-KW"/>
</dbReference>
<dbReference type="InterPro" id="IPR017441">
    <property type="entry name" value="Protein_kinase_ATP_BS"/>
</dbReference>
<dbReference type="PROSITE" id="PS50011">
    <property type="entry name" value="PROTEIN_KINASE_DOM"/>
    <property type="match status" value="1"/>
</dbReference>
<dbReference type="RefSeq" id="XP_043176411.1">
    <property type="nucleotide sequence ID" value="XM_043323992.1"/>
</dbReference>
<dbReference type="Proteomes" id="UP000650533">
    <property type="component" value="Chromosome 1"/>
</dbReference>
<feature type="domain" description="Protein kinase" evidence="8">
    <location>
        <begin position="42"/>
        <end position="320"/>
    </location>
</feature>
<feature type="region of interest" description="Disordered" evidence="7">
    <location>
        <begin position="1"/>
        <end position="20"/>
    </location>
</feature>
<feature type="region of interest" description="Disordered" evidence="7">
    <location>
        <begin position="574"/>
        <end position="645"/>
    </location>
</feature>
<keyword evidence="1" id="KW-0723">Serine/threonine-protein kinase</keyword>
<feature type="compositionally biased region" description="Acidic residues" evidence="7">
    <location>
        <begin position="629"/>
        <end position="638"/>
    </location>
</feature>
<keyword evidence="4" id="KW-0418">Kinase</keyword>
<dbReference type="SUPFAM" id="SSF56112">
    <property type="entry name" value="Protein kinase-like (PK-like)"/>
    <property type="match status" value="1"/>
</dbReference>
<reference evidence="9" key="1">
    <citation type="submission" date="2020-05" db="EMBL/GenBank/DDBJ databases">
        <title>Evolutionary and genomic comparisons of hybrid uninucleate and nonhybrid Rhizoctonia fungi.</title>
        <authorList>
            <person name="Li C."/>
            <person name="Chen X."/>
        </authorList>
    </citation>
    <scope>NUCLEOTIDE SEQUENCE</scope>
    <source>
        <strain evidence="9">AG-1 IA</strain>
    </source>
</reference>
<dbReference type="GeneID" id="67026455"/>
<protein>
    <submittedName>
        <fullName evidence="9">Pseudouridine synthase</fullName>
    </submittedName>
</protein>
<evidence type="ECO:0000259" key="8">
    <source>
        <dbReference type="PROSITE" id="PS50011"/>
    </source>
</evidence>
<evidence type="ECO:0000256" key="3">
    <source>
        <dbReference type="ARBA" id="ARBA00022741"/>
    </source>
</evidence>
<evidence type="ECO:0000256" key="4">
    <source>
        <dbReference type="ARBA" id="ARBA00022777"/>
    </source>
</evidence>
<dbReference type="Pfam" id="PF00069">
    <property type="entry name" value="Pkinase"/>
    <property type="match status" value="1"/>
</dbReference>
<dbReference type="PROSITE" id="PS00107">
    <property type="entry name" value="PROTEIN_KINASE_ATP"/>
    <property type="match status" value="1"/>
</dbReference>
<dbReference type="GO" id="GO:0007165">
    <property type="term" value="P:signal transduction"/>
    <property type="evidence" value="ECO:0007669"/>
    <property type="project" value="TreeGrafter"/>
</dbReference>
<proteinExistence type="predicted"/>
<accession>A0A8H8NM09</accession>
<evidence type="ECO:0000256" key="1">
    <source>
        <dbReference type="ARBA" id="ARBA00022527"/>
    </source>
</evidence>
<dbReference type="SMART" id="SM00220">
    <property type="entry name" value="S_TKc"/>
    <property type="match status" value="1"/>
</dbReference>
<evidence type="ECO:0000256" key="2">
    <source>
        <dbReference type="ARBA" id="ARBA00022679"/>
    </source>
</evidence>
<feature type="binding site" evidence="6">
    <location>
        <position position="73"/>
    </location>
    <ligand>
        <name>ATP</name>
        <dbReference type="ChEBI" id="CHEBI:30616"/>
    </ligand>
</feature>
<evidence type="ECO:0000256" key="5">
    <source>
        <dbReference type="ARBA" id="ARBA00022840"/>
    </source>
</evidence>
<organism evidence="9 10">
    <name type="scientific">Rhizoctonia solani</name>
    <dbReference type="NCBI Taxonomy" id="456999"/>
    <lineage>
        <taxon>Eukaryota</taxon>
        <taxon>Fungi</taxon>
        <taxon>Dikarya</taxon>
        <taxon>Basidiomycota</taxon>
        <taxon>Agaricomycotina</taxon>
        <taxon>Agaricomycetes</taxon>
        <taxon>Cantharellales</taxon>
        <taxon>Ceratobasidiaceae</taxon>
        <taxon>Rhizoctonia</taxon>
    </lineage>
</organism>
<evidence type="ECO:0000256" key="7">
    <source>
        <dbReference type="SAM" id="MobiDB-lite"/>
    </source>
</evidence>
<name>A0A8H8NM09_9AGAM</name>
<dbReference type="PANTHER" id="PTHR43895:SF165">
    <property type="entry name" value="PROTEIN KINASE DOMAIN-CONTAINING PROTEIN"/>
    <property type="match status" value="1"/>
</dbReference>
<evidence type="ECO:0000256" key="6">
    <source>
        <dbReference type="PROSITE-ProRule" id="PRU10141"/>
    </source>
</evidence>
<keyword evidence="2" id="KW-0808">Transferase</keyword>
<keyword evidence="3 6" id="KW-0547">Nucleotide-binding</keyword>
<dbReference type="InterPro" id="IPR000719">
    <property type="entry name" value="Prot_kinase_dom"/>
</dbReference>
<feature type="compositionally biased region" description="Basic and acidic residues" evidence="7">
    <location>
        <begin position="591"/>
        <end position="603"/>
    </location>
</feature>
<dbReference type="KEGG" id="rsx:RhiXN_04175"/>
<gene>
    <name evidence="9" type="ORF">RhiXN_04175</name>
</gene>
<keyword evidence="5 6" id="KW-0067">ATP-binding</keyword>
<dbReference type="EMBL" id="CP059658">
    <property type="protein sequence ID" value="QRW16174.1"/>
    <property type="molecule type" value="Genomic_DNA"/>
</dbReference>
<evidence type="ECO:0000313" key="9">
    <source>
        <dbReference type="EMBL" id="QRW16174.1"/>
    </source>
</evidence>
<sequence length="645" mass="71275">MPRHASDPVIRSPGLSFSSDSRGTHFPQWMLDLKGTKVKGGLRLGEVLGTGAFGVVYIGAGSQLPDNRPVAVKVLSAAGIGSERRRQIEHEMPITLAFPSTRTLLHSTVFSLIKWLTMLLWIFTLTETCSSVSEDEFYFGNDAMIKKVFVQLLDAVEFCHAKGVYHRDLKPGKKYNFADRLGLATRDTFSQDFRCGSEFYMSPGKPLSFYIFHESSYILIECIGFPKIRAYSTVHNDIWALILGRILVNLTTGRNPWKRAELQDEGFGLFYEDPAGYIADTLPLSRDALVLLLHIFRIPFKSRISISGIRANITKIDQLLLTPAEAAFAPHTARQSARHLFDIIAARRPHLLIEHYEDICAYFPDLARGSGAASDGPITPDTHPTHVPDDVPEVALDVAEALVEEVEDKINGPDDHPTPRSFAMSLSTDMTRPIEDSNDAEPPPKRMKLHIDSDPGPLDTVSNKTYDVKNLLPPSTTLLGRQALNDYVFQGSEGCWKMSISCDITSIEGIIKQRFGGNVVHVCELGKPESPKAPVAQEVVSEEIETASGQWDANVDANSRKLLSEDVRMKLKQLYDEGPEPPLGLISDSGWEGRPKGEARSDEVNLNTEEIGQLSQADNGRGRGREGEGEGEGEDGSAEEYRGKI</sequence>
<dbReference type="GO" id="GO:0005524">
    <property type="term" value="F:ATP binding"/>
    <property type="evidence" value="ECO:0007669"/>
    <property type="project" value="UniProtKB-UniRule"/>
</dbReference>
<dbReference type="InterPro" id="IPR011009">
    <property type="entry name" value="Kinase-like_dom_sf"/>
</dbReference>